<organism evidence="10">
    <name type="scientific">Loigolactobacillus rennini</name>
    <dbReference type="NCBI Taxonomy" id="238013"/>
    <lineage>
        <taxon>Bacteria</taxon>
        <taxon>Bacillati</taxon>
        <taxon>Bacillota</taxon>
        <taxon>Bacilli</taxon>
        <taxon>Lactobacillales</taxon>
        <taxon>Lactobacillaceae</taxon>
        <taxon>Loigolactobacillus</taxon>
    </lineage>
</organism>
<sequence>MFSYLEIGLKFALGLVCVIVQINLLGKGNLAPTSAIDQIQNYVLGGIIGGMIYNTDITLLQFFLILLIWTLIVLVVKFISDHNRHLKHFVTGEPHTIIKNGQILVNVATRFGLSGSELSLKLRTAGVDDLSKVRWAVLEQNGQLTVTMQGADSIRYPLIVDMVINPTVLELIGKDEAWVQENLRQQGYQLSDVYYATYRHQTLQVTAYPQAAAH</sequence>
<evidence type="ECO:0000256" key="5">
    <source>
        <dbReference type="ARBA" id="ARBA00022989"/>
    </source>
</evidence>
<dbReference type="Gene3D" id="3.30.240.20">
    <property type="entry name" value="bsu07140 like domains"/>
    <property type="match status" value="2"/>
</dbReference>
<evidence type="ECO:0000259" key="9">
    <source>
        <dbReference type="Pfam" id="PF20730"/>
    </source>
</evidence>
<keyword evidence="5 7" id="KW-1133">Transmembrane helix</keyword>
<dbReference type="InterPro" id="IPR023090">
    <property type="entry name" value="UPF0702_alpha/beta_dom_sf"/>
</dbReference>
<dbReference type="Pfam" id="PF20730">
    <property type="entry name" value="YetF_N"/>
    <property type="match status" value="1"/>
</dbReference>
<keyword evidence="3" id="KW-1003">Cell membrane</keyword>
<keyword evidence="6 7" id="KW-0472">Membrane</keyword>
<feature type="transmembrane region" description="Helical" evidence="7">
    <location>
        <begin position="7"/>
        <end position="25"/>
    </location>
</feature>
<dbReference type="Pfam" id="PF04239">
    <property type="entry name" value="DUF421"/>
    <property type="match status" value="1"/>
</dbReference>
<gene>
    <name evidence="10" type="ORF">LREN565_0576</name>
</gene>
<dbReference type="GO" id="GO:0005886">
    <property type="term" value="C:plasma membrane"/>
    <property type="evidence" value="ECO:0007669"/>
    <property type="project" value="UniProtKB-SubCell"/>
</dbReference>
<dbReference type="PANTHER" id="PTHR34582">
    <property type="entry name" value="UPF0702 TRANSMEMBRANE PROTEIN YCAP"/>
    <property type="match status" value="1"/>
</dbReference>
<dbReference type="PANTHER" id="PTHR34582:SF6">
    <property type="entry name" value="UPF0702 TRANSMEMBRANE PROTEIN YCAP"/>
    <property type="match status" value="1"/>
</dbReference>
<keyword evidence="4 7" id="KW-0812">Transmembrane</keyword>
<evidence type="ECO:0000256" key="7">
    <source>
        <dbReference type="SAM" id="Phobius"/>
    </source>
</evidence>
<protein>
    <submittedName>
        <fullName evidence="10">Probable membrane protein yetF</fullName>
    </submittedName>
</protein>
<dbReference type="InterPro" id="IPR048454">
    <property type="entry name" value="YetF_N"/>
</dbReference>
<dbReference type="AlphaFoldDB" id="A0A1K2I6V1"/>
<feature type="domain" description="YetF-like N-terminal transmembrane" evidence="9">
    <location>
        <begin position="4"/>
        <end position="79"/>
    </location>
</feature>
<proteinExistence type="inferred from homology"/>
<reference evidence="10" key="1">
    <citation type="submission" date="2016-11" db="EMBL/GenBank/DDBJ databases">
        <authorList>
            <person name="Jaros S."/>
            <person name="Januszkiewicz K."/>
            <person name="Wedrychowicz H."/>
        </authorList>
    </citation>
    <scope>NUCLEOTIDE SEQUENCE</scope>
    <source>
        <strain evidence="10">ACA-DC 565</strain>
    </source>
</reference>
<dbReference type="EMBL" id="LT634362">
    <property type="protein sequence ID" value="SFZ87463.1"/>
    <property type="molecule type" value="Genomic_DNA"/>
</dbReference>
<name>A0A1K2I6V1_9LACO</name>
<evidence type="ECO:0000256" key="1">
    <source>
        <dbReference type="ARBA" id="ARBA00004651"/>
    </source>
</evidence>
<evidence type="ECO:0000256" key="3">
    <source>
        <dbReference type="ARBA" id="ARBA00022475"/>
    </source>
</evidence>
<dbReference type="InterPro" id="IPR007353">
    <property type="entry name" value="DUF421"/>
</dbReference>
<accession>A0A1K2I6V1</accession>
<feature type="domain" description="YetF C-terminal" evidence="8">
    <location>
        <begin position="82"/>
        <end position="198"/>
    </location>
</feature>
<evidence type="ECO:0000256" key="6">
    <source>
        <dbReference type="ARBA" id="ARBA00023136"/>
    </source>
</evidence>
<feature type="transmembrane region" description="Helical" evidence="7">
    <location>
        <begin position="59"/>
        <end position="79"/>
    </location>
</feature>
<evidence type="ECO:0000256" key="2">
    <source>
        <dbReference type="ARBA" id="ARBA00006448"/>
    </source>
</evidence>
<evidence type="ECO:0000259" key="8">
    <source>
        <dbReference type="Pfam" id="PF04239"/>
    </source>
</evidence>
<comment type="subcellular location">
    <subcellularLocation>
        <location evidence="1">Cell membrane</location>
        <topology evidence="1">Multi-pass membrane protein</topology>
    </subcellularLocation>
</comment>
<comment type="similarity">
    <text evidence="2">Belongs to the UPF0702 family.</text>
</comment>
<evidence type="ECO:0000313" key="10">
    <source>
        <dbReference type="EMBL" id="SFZ87463.1"/>
    </source>
</evidence>
<evidence type="ECO:0000256" key="4">
    <source>
        <dbReference type="ARBA" id="ARBA00022692"/>
    </source>
</evidence>